<accession>A0AAP5I581</accession>
<dbReference type="AlphaFoldDB" id="A0AAP5I581"/>
<feature type="transmembrane region" description="Helical" evidence="1">
    <location>
        <begin position="70"/>
        <end position="91"/>
    </location>
</feature>
<keyword evidence="1" id="KW-1133">Transmembrane helix</keyword>
<keyword evidence="1" id="KW-0812">Transmembrane</keyword>
<protein>
    <recommendedName>
        <fullName evidence="4">Transmembrane protein</fullName>
    </recommendedName>
</protein>
<dbReference type="Proteomes" id="UP000667802">
    <property type="component" value="Unassembled WGS sequence"/>
</dbReference>
<evidence type="ECO:0000313" key="3">
    <source>
        <dbReference type="Proteomes" id="UP000667802"/>
    </source>
</evidence>
<dbReference type="EMBL" id="JAALHA020000003">
    <property type="protein sequence ID" value="MDR9894944.1"/>
    <property type="molecule type" value="Genomic_DNA"/>
</dbReference>
<reference evidence="3" key="1">
    <citation type="journal article" date="2021" name="Science">
        <title>Hunting the eagle killer: A cyanobacterial neurotoxin causes vacuolar myelinopathy.</title>
        <authorList>
            <person name="Breinlinger S."/>
            <person name="Phillips T.J."/>
            <person name="Haram B.N."/>
            <person name="Mares J."/>
            <person name="Martinez Yerena J.A."/>
            <person name="Hrouzek P."/>
            <person name="Sobotka R."/>
            <person name="Henderson W.M."/>
            <person name="Schmieder P."/>
            <person name="Williams S.M."/>
            <person name="Lauderdale J.D."/>
            <person name="Wilde H.D."/>
            <person name="Gerrin W."/>
            <person name="Kust A."/>
            <person name="Washington J.W."/>
            <person name="Wagner C."/>
            <person name="Geier B."/>
            <person name="Liebeke M."/>
            <person name="Enke H."/>
            <person name="Niedermeyer T.H.J."/>
            <person name="Wilde S.B."/>
        </authorList>
    </citation>
    <scope>NUCLEOTIDE SEQUENCE [LARGE SCALE GENOMIC DNA]</scope>
    <source>
        <strain evidence="3">Thurmond2011</strain>
    </source>
</reference>
<feature type="transmembrane region" description="Helical" evidence="1">
    <location>
        <begin position="97"/>
        <end position="117"/>
    </location>
</feature>
<evidence type="ECO:0000256" key="1">
    <source>
        <dbReference type="SAM" id="Phobius"/>
    </source>
</evidence>
<keyword evidence="1" id="KW-0472">Membrane</keyword>
<name>A0AAP5I581_9CYAN</name>
<evidence type="ECO:0000313" key="2">
    <source>
        <dbReference type="EMBL" id="MDR9894944.1"/>
    </source>
</evidence>
<organism evidence="2 3">
    <name type="scientific">Aetokthonos hydrillicola Thurmond2011</name>
    <dbReference type="NCBI Taxonomy" id="2712845"/>
    <lineage>
        <taxon>Bacteria</taxon>
        <taxon>Bacillati</taxon>
        <taxon>Cyanobacteriota</taxon>
        <taxon>Cyanophyceae</taxon>
        <taxon>Nostocales</taxon>
        <taxon>Hapalosiphonaceae</taxon>
        <taxon>Aetokthonos</taxon>
    </lineage>
</organism>
<dbReference type="RefSeq" id="WP_208338963.1">
    <property type="nucleotide sequence ID" value="NZ_CAWQFN010000472.1"/>
</dbReference>
<keyword evidence="3" id="KW-1185">Reference proteome</keyword>
<evidence type="ECO:0008006" key="4">
    <source>
        <dbReference type="Google" id="ProtNLM"/>
    </source>
</evidence>
<sequence>MIPEIPPKRKARLEHWRKIPQTILKQMPGYDRVQIMAAIEEYAEHNLAKSQIAKYNAVRDRRLSRNQRQIAQFIVIIAGSLTLSIVPQLLAKQAGRGPLAISAGLIGGGVASFYAHANASKVLVGMKLKTETENTRKSILNQKH</sequence>
<comment type="caution">
    <text evidence="2">The sequence shown here is derived from an EMBL/GenBank/DDBJ whole genome shotgun (WGS) entry which is preliminary data.</text>
</comment>
<proteinExistence type="predicted"/>
<gene>
    <name evidence="2" type="ORF">G7B40_010240</name>
</gene>